<dbReference type="Gene3D" id="3.40.50.300">
    <property type="entry name" value="P-loop containing nucleotide triphosphate hydrolases"/>
    <property type="match status" value="1"/>
</dbReference>
<dbReference type="Pfam" id="PF13614">
    <property type="entry name" value="AAA_31"/>
    <property type="match status" value="1"/>
</dbReference>
<dbReference type="AlphaFoldDB" id="A0A0D6MHL6"/>
<dbReference type="GO" id="GO:0016887">
    <property type="term" value="F:ATP hydrolysis activity"/>
    <property type="evidence" value="ECO:0007669"/>
    <property type="project" value="TreeGrafter"/>
</dbReference>
<dbReference type="SUPFAM" id="SSF52540">
    <property type="entry name" value="P-loop containing nucleoside triphosphate hydrolases"/>
    <property type="match status" value="1"/>
</dbReference>
<proteinExistence type="predicted"/>
<keyword evidence="1" id="KW-0547">Nucleotide-binding</keyword>
<reference evidence="4 5" key="1">
    <citation type="submission" date="2012-10" db="EMBL/GenBank/DDBJ databases">
        <title>Genome sequencing of Tanticharoenia sakaeratensis NBRC 103193.</title>
        <authorList>
            <person name="Azuma Y."/>
            <person name="Hadano H."/>
            <person name="Hirakawa H."/>
            <person name="Matsushita K."/>
        </authorList>
    </citation>
    <scope>NUCLEOTIDE SEQUENCE [LARGE SCALE GENOMIC DNA]</scope>
    <source>
        <strain evidence="4 5">NBRC 103193</strain>
    </source>
</reference>
<accession>A0A0D6MHL6</accession>
<dbReference type="STRING" id="1231623.Tasa_004_061"/>
<protein>
    <submittedName>
        <fullName evidence="4">Cobyrinic acid a,c-diamide synthase</fullName>
    </submittedName>
</protein>
<sequence>MSISLAALLASFGKRVLVFDADFGLANIDIQLGMVPTLDISDYLCRDRTLQDVIQTATIERSHKRDEIKIDVLPGCSGASFMSRLTERDIDPILFELRNMNNYDVVIVDLCASINDMTRHVSSISDLLLAVTTEEPTALADVYAVIKLYIKDRRRLLGQEGACQVIINQAASHRSGEQTFRKLSQACKTFLSWSPELAGVVRKDSRVPSSIRRQQLLMIESPTSPSWLDATRIARGLLNR</sequence>
<dbReference type="Proteomes" id="UP000032679">
    <property type="component" value="Unassembled WGS sequence"/>
</dbReference>
<feature type="domain" description="AAA" evidence="3">
    <location>
        <begin position="2"/>
        <end position="147"/>
    </location>
</feature>
<keyword evidence="2" id="KW-0067">ATP-binding</keyword>
<dbReference type="GO" id="GO:0005524">
    <property type="term" value="F:ATP binding"/>
    <property type="evidence" value="ECO:0007669"/>
    <property type="project" value="UniProtKB-KW"/>
</dbReference>
<dbReference type="InterPro" id="IPR050625">
    <property type="entry name" value="ParA/MinD_ATPase"/>
</dbReference>
<name>A0A0D6MHL6_9PROT</name>
<evidence type="ECO:0000313" key="4">
    <source>
        <dbReference type="EMBL" id="GAN52996.1"/>
    </source>
</evidence>
<dbReference type="GO" id="GO:0051782">
    <property type="term" value="P:negative regulation of cell division"/>
    <property type="evidence" value="ECO:0007669"/>
    <property type="project" value="TreeGrafter"/>
</dbReference>
<keyword evidence="5" id="KW-1185">Reference proteome</keyword>
<organism evidence="4 5">
    <name type="scientific">Tanticharoenia sakaeratensis NBRC 103193</name>
    <dbReference type="NCBI Taxonomy" id="1231623"/>
    <lineage>
        <taxon>Bacteria</taxon>
        <taxon>Pseudomonadati</taxon>
        <taxon>Pseudomonadota</taxon>
        <taxon>Alphaproteobacteria</taxon>
        <taxon>Acetobacterales</taxon>
        <taxon>Acetobacteraceae</taxon>
        <taxon>Tanticharoenia</taxon>
    </lineage>
</organism>
<evidence type="ECO:0000256" key="2">
    <source>
        <dbReference type="ARBA" id="ARBA00022840"/>
    </source>
</evidence>
<comment type="caution">
    <text evidence="4">The sequence shown here is derived from an EMBL/GenBank/DDBJ whole genome shotgun (WGS) entry which is preliminary data.</text>
</comment>
<dbReference type="PANTHER" id="PTHR43384">
    <property type="entry name" value="SEPTUM SITE-DETERMINING PROTEIN MIND HOMOLOG, CHLOROPLASTIC-RELATED"/>
    <property type="match status" value="1"/>
</dbReference>
<evidence type="ECO:0000313" key="5">
    <source>
        <dbReference type="Proteomes" id="UP000032679"/>
    </source>
</evidence>
<dbReference type="PANTHER" id="PTHR43384:SF4">
    <property type="entry name" value="CELLULOSE BIOSYNTHESIS PROTEIN BCSQ-RELATED"/>
    <property type="match status" value="1"/>
</dbReference>
<dbReference type="EMBL" id="BALE01000004">
    <property type="protein sequence ID" value="GAN52996.1"/>
    <property type="molecule type" value="Genomic_DNA"/>
</dbReference>
<dbReference type="GO" id="GO:0009898">
    <property type="term" value="C:cytoplasmic side of plasma membrane"/>
    <property type="evidence" value="ECO:0007669"/>
    <property type="project" value="TreeGrafter"/>
</dbReference>
<gene>
    <name evidence="4" type="ORF">Tasa_004_061</name>
</gene>
<evidence type="ECO:0000256" key="1">
    <source>
        <dbReference type="ARBA" id="ARBA00022741"/>
    </source>
</evidence>
<dbReference type="GO" id="GO:0005829">
    <property type="term" value="C:cytosol"/>
    <property type="evidence" value="ECO:0007669"/>
    <property type="project" value="TreeGrafter"/>
</dbReference>
<dbReference type="InterPro" id="IPR025669">
    <property type="entry name" value="AAA_dom"/>
</dbReference>
<evidence type="ECO:0000259" key="3">
    <source>
        <dbReference type="Pfam" id="PF13614"/>
    </source>
</evidence>
<dbReference type="InterPro" id="IPR027417">
    <property type="entry name" value="P-loop_NTPase"/>
</dbReference>